<sequence length="62" mass="7341">MFTTGQWIFAAFFVVAFIVLMLLSYKKDKVLHQKYYKGSFYILLGFLAFVLILFLMKTFLKS</sequence>
<feature type="transmembrane region" description="Helical" evidence="1">
    <location>
        <begin position="35"/>
        <end position="56"/>
    </location>
</feature>
<protein>
    <submittedName>
        <fullName evidence="2">Uncharacterized protein</fullName>
    </submittedName>
</protein>
<feature type="transmembrane region" description="Helical" evidence="1">
    <location>
        <begin position="6"/>
        <end position="23"/>
    </location>
</feature>
<keyword evidence="1" id="KW-0812">Transmembrane</keyword>
<evidence type="ECO:0000313" key="2">
    <source>
        <dbReference type="EMBL" id="TKS56667.1"/>
    </source>
</evidence>
<proteinExistence type="predicted"/>
<comment type="caution">
    <text evidence="2">The sequence shown here is derived from an EMBL/GenBank/DDBJ whole genome shotgun (WGS) entry which is preliminary data.</text>
</comment>
<dbReference type="Proteomes" id="UP000306552">
    <property type="component" value="Unassembled WGS sequence"/>
</dbReference>
<dbReference type="EMBL" id="SWMU01000002">
    <property type="protein sequence ID" value="TKS56667.1"/>
    <property type="molecule type" value="Genomic_DNA"/>
</dbReference>
<dbReference type="RefSeq" id="WP_138931769.1">
    <property type="nucleotide sequence ID" value="NZ_SWMU01000002.1"/>
</dbReference>
<keyword evidence="3" id="KW-1185">Reference proteome</keyword>
<dbReference type="AlphaFoldDB" id="A0A4U5TR15"/>
<reference evidence="2 3" key="1">
    <citation type="submission" date="2019-04" db="EMBL/GenBank/DDBJ databases">
        <title>Psychroflexus halotolerans sp. nov., isolated from a marine solar saltern.</title>
        <authorList>
            <person name="Feng X."/>
        </authorList>
    </citation>
    <scope>NUCLEOTIDE SEQUENCE [LARGE SCALE GENOMIC DNA]</scope>
    <source>
        <strain evidence="2 3">WDS2C27</strain>
    </source>
</reference>
<keyword evidence="1" id="KW-1133">Transmembrane helix</keyword>
<evidence type="ECO:0000313" key="3">
    <source>
        <dbReference type="Proteomes" id="UP000306552"/>
    </source>
</evidence>
<accession>A0A4U5TR15</accession>
<keyword evidence="1" id="KW-0472">Membrane</keyword>
<evidence type="ECO:0000256" key="1">
    <source>
        <dbReference type="SAM" id="Phobius"/>
    </source>
</evidence>
<name>A0A4U5TR15_9FLAO</name>
<gene>
    <name evidence="2" type="ORF">FCN74_06460</name>
</gene>
<organism evidence="2 3">
    <name type="scientific">Mesohalobacter halotolerans</name>
    <dbReference type="NCBI Taxonomy" id="1883405"/>
    <lineage>
        <taxon>Bacteria</taxon>
        <taxon>Pseudomonadati</taxon>
        <taxon>Bacteroidota</taxon>
        <taxon>Flavobacteriia</taxon>
        <taxon>Flavobacteriales</taxon>
        <taxon>Flavobacteriaceae</taxon>
        <taxon>Mesohalobacter</taxon>
    </lineage>
</organism>
<dbReference type="OrthoDB" id="1179726at2"/>